<accession>A0ABY7Q0B4</accession>
<evidence type="ECO:0000256" key="2">
    <source>
        <dbReference type="ARBA" id="ARBA00022692"/>
    </source>
</evidence>
<dbReference type="Gene3D" id="1.20.1720.10">
    <property type="entry name" value="Multidrug resistance protein D"/>
    <property type="match status" value="1"/>
</dbReference>
<evidence type="ECO:0000256" key="3">
    <source>
        <dbReference type="ARBA" id="ARBA00022989"/>
    </source>
</evidence>
<sequence>MKSYPRTTLAAVCVAGGLLPASLTGASVALPKIATDLGAGLGPLQWVVNGYNLTFASFMLACGAIADLVGRRRMLGIGITLFGLCSLVSGLSSDIHLLDGARLLAGAAAAAVLTAGSALLATAFSGPAQAKAFGILGSSFGVGLALGPSTSGLLVSSFGWRSVFLLHAAIDLALLLALPRIAESRDPGARGVDWGGTVTFTTSLALVTLAMVEGPQQGWTSPVVLGLLAGSVLLLALFVLVELRQERPMFDLAPGSRSAPSGTPSTSA</sequence>
<feature type="transmembrane region" description="Helical" evidence="6">
    <location>
        <begin position="103"/>
        <end position="121"/>
    </location>
</feature>
<dbReference type="PANTHER" id="PTHR42718">
    <property type="entry name" value="MAJOR FACILITATOR SUPERFAMILY MULTIDRUG TRANSPORTER MFSC"/>
    <property type="match status" value="1"/>
</dbReference>
<dbReference type="Pfam" id="PF07690">
    <property type="entry name" value="MFS_1"/>
    <property type="match status" value="1"/>
</dbReference>
<evidence type="ECO:0000256" key="1">
    <source>
        <dbReference type="ARBA" id="ARBA00004651"/>
    </source>
</evidence>
<dbReference type="RefSeq" id="WP_270142574.1">
    <property type="nucleotide sequence ID" value="NZ_CP115450.1"/>
</dbReference>
<dbReference type="InterPro" id="IPR036259">
    <property type="entry name" value="MFS_trans_sf"/>
</dbReference>
<dbReference type="Proteomes" id="UP001212821">
    <property type="component" value="Chromosome"/>
</dbReference>
<feature type="domain" description="Major facilitator superfamily (MFS) profile" evidence="7">
    <location>
        <begin position="1"/>
        <end position="268"/>
    </location>
</feature>
<gene>
    <name evidence="8" type="ORF">O1G21_09955</name>
</gene>
<name>A0ABY7Q0B4_9ACTN</name>
<feature type="transmembrane region" description="Helical" evidence="6">
    <location>
        <begin position="133"/>
        <end position="158"/>
    </location>
</feature>
<evidence type="ECO:0000256" key="4">
    <source>
        <dbReference type="ARBA" id="ARBA00023136"/>
    </source>
</evidence>
<feature type="transmembrane region" description="Helical" evidence="6">
    <location>
        <begin position="50"/>
        <end position="69"/>
    </location>
</feature>
<evidence type="ECO:0000256" key="5">
    <source>
        <dbReference type="ARBA" id="ARBA00023251"/>
    </source>
</evidence>
<proteinExistence type="predicted"/>
<keyword evidence="3 6" id="KW-1133">Transmembrane helix</keyword>
<comment type="subcellular location">
    <subcellularLocation>
        <location evidence="1">Cell membrane</location>
        <topology evidence="1">Multi-pass membrane protein</topology>
    </subcellularLocation>
</comment>
<evidence type="ECO:0000313" key="8">
    <source>
        <dbReference type="EMBL" id="WBP86132.1"/>
    </source>
</evidence>
<organism evidence="8 9">
    <name type="scientific">Kitasatospora cathayae</name>
    <dbReference type="NCBI Taxonomy" id="3004092"/>
    <lineage>
        <taxon>Bacteria</taxon>
        <taxon>Bacillati</taxon>
        <taxon>Actinomycetota</taxon>
        <taxon>Actinomycetes</taxon>
        <taxon>Kitasatosporales</taxon>
        <taxon>Streptomycetaceae</taxon>
        <taxon>Kitasatospora</taxon>
    </lineage>
</organism>
<evidence type="ECO:0000313" key="9">
    <source>
        <dbReference type="Proteomes" id="UP001212821"/>
    </source>
</evidence>
<dbReference type="PRINTS" id="PR01036">
    <property type="entry name" value="TCRTETB"/>
</dbReference>
<feature type="transmembrane region" description="Helical" evidence="6">
    <location>
        <begin position="218"/>
        <end position="241"/>
    </location>
</feature>
<evidence type="ECO:0000256" key="6">
    <source>
        <dbReference type="SAM" id="Phobius"/>
    </source>
</evidence>
<feature type="transmembrane region" description="Helical" evidence="6">
    <location>
        <begin position="164"/>
        <end position="182"/>
    </location>
</feature>
<protein>
    <submittedName>
        <fullName evidence="8">MFS transporter</fullName>
    </submittedName>
</protein>
<dbReference type="PROSITE" id="PS50850">
    <property type="entry name" value="MFS"/>
    <property type="match status" value="1"/>
</dbReference>
<reference evidence="9" key="1">
    <citation type="submission" date="2022-12" db="EMBL/GenBank/DDBJ databases">
        <authorList>
            <person name="Mo P."/>
        </authorList>
    </citation>
    <scope>NUCLEOTIDE SEQUENCE [LARGE SCALE GENOMIC DNA]</scope>
    <source>
        <strain evidence="9">HUAS 3-15</strain>
    </source>
</reference>
<keyword evidence="5" id="KW-0046">Antibiotic resistance</keyword>
<dbReference type="PANTHER" id="PTHR42718:SF49">
    <property type="entry name" value="EXPORT PROTEIN"/>
    <property type="match status" value="1"/>
</dbReference>
<feature type="transmembrane region" description="Helical" evidence="6">
    <location>
        <begin position="74"/>
        <end position="91"/>
    </location>
</feature>
<keyword evidence="4 6" id="KW-0472">Membrane</keyword>
<dbReference type="SUPFAM" id="SSF103473">
    <property type="entry name" value="MFS general substrate transporter"/>
    <property type="match status" value="1"/>
</dbReference>
<evidence type="ECO:0000259" key="7">
    <source>
        <dbReference type="PROSITE" id="PS50850"/>
    </source>
</evidence>
<keyword evidence="2 6" id="KW-0812">Transmembrane</keyword>
<feature type="transmembrane region" description="Helical" evidence="6">
    <location>
        <begin position="194"/>
        <end position="212"/>
    </location>
</feature>
<dbReference type="EMBL" id="CP115450">
    <property type="protein sequence ID" value="WBP86132.1"/>
    <property type="molecule type" value="Genomic_DNA"/>
</dbReference>
<keyword evidence="9" id="KW-1185">Reference proteome</keyword>
<dbReference type="InterPro" id="IPR020846">
    <property type="entry name" value="MFS_dom"/>
</dbReference>
<dbReference type="InterPro" id="IPR011701">
    <property type="entry name" value="MFS"/>
</dbReference>